<name>A0AB39UFA6_9BIFI</name>
<evidence type="ECO:0000256" key="8">
    <source>
        <dbReference type="ARBA" id="ARBA00022989"/>
    </source>
</evidence>
<evidence type="ECO:0000256" key="12">
    <source>
        <dbReference type="RuleBase" id="RU363032"/>
    </source>
</evidence>
<keyword evidence="7" id="KW-0653">Protein transport</keyword>
<keyword evidence="4" id="KW-0997">Cell inner membrane</keyword>
<dbReference type="GO" id="GO:0005886">
    <property type="term" value="C:plasma membrane"/>
    <property type="evidence" value="ECO:0007669"/>
    <property type="project" value="UniProtKB-SubCell"/>
</dbReference>
<dbReference type="GO" id="GO:0015833">
    <property type="term" value="P:peptide transport"/>
    <property type="evidence" value="ECO:0007669"/>
    <property type="project" value="UniProtKB-KW"/>
</dbReference>
<feature type="transmembrane region" description="Helical" evidence="12">
    <location>
        <begin position="228"/>
        <end position="248"/>
    </location>
</feature>
<feature type="transmembrane region" description="Helical" evidence="12">
    <location>
        <begin position="178"/>
        <end position="197"/>
    </location>
</feature>
<keyword evidence="8 12" id="KW-1133">Transmembrane helix</keyword>
<dbReference type="EMBL" id="CP129683">
    <property type="protein sequence ID" value="XDS50837.1"/>
    <property type="molecule type" value="Genomic_DNA"/>
</dbReference>
<dbReference type="InterPro" id="IPR035906">
    <property type="entry name" value="MetI-like_sf"/>
</dbReference>
<feature type="transmembrane region" description="Helical" evidence="12">
    <location>
        <begin position="282"/>
        <end position="303"/>
    </location>
</feature>
<reference evidence="14" key="1">
    <citation type="submission" date="2023-07" db="EMBL/GenBank/DDBJ databases">
        <title>Bifidobacterium aquikefiriaerophilum sp. nov. and Bifidobacterium eccum sp. nov., isolated from water kefir.</title>
        <authorList>
            <person name="Breselge S."/>
            <person name="Bellassi P."/>
            <person name="Barcenilla C."/>
            <person name="Alvarez-Ordonez A."/>
            <person name="Morelli L."/>
            <person name="Cotter P.D."/>
        </authorList>
    </citation>
    <scope>NUCLEOTIDE SEQUENCE</scope>
    <source>
        <strain evidence="16">WK012_4_13</strain>
        <strain evidence="15">WK013_4_14</strain>
        <strain evidence="14">WK048_4_13</strain>
    </source>
</reference>
<evidence type="ECO:0000256" key="1">
    <source>
        <dbReference type="ARBA" id="ARBA00004429"/>
    </source>
</evidence>
<gene>
    <name evidence="16" type="ORF">QN062_01085</name>
    <name evidence="15" type="ORF">QN216_05090</name>
    <name evidence="14" type="ORF">QN217_05355</name>
</gene>
<dbReference type="Pfam" id="PF00528">
    <property type="entry name" value="BPD_transp_1"/>
    <property type="match status" value="1"/>
</dbReference>
<dbReference type="InterPro" id="IPR000515">
    <property type="entry name" value="MetI-like"/>
</dbReference>
<evidence type="ECO:0000256" key="9">
    <source>
        <dbReference type="ARBA" id="ARBA00023136"/>
    </source>
</evidence>
<dbReference type="RefSeq" id="WP_369341799.1">
    <property type="nucleotide sequence ID" value="NZ_CP129675.1"/>
</dbReference>
<accession>A0AB39UFA6</accession>
<dbReference type="InterPro" id="IPR050366">
    <property type="entry name" value="BP-dependent_transpt_permease"/>
</dbReference>
<feature type="transmembrane region" description="Helical" evidence="12">
    <location>
        <begin position="117"/>
        <end position="141"/>
    </location>
</feature>
<keyword evidence="9 12" id="KW-0472">Membrane</keyword>
<proteinExistence type="inferred from homology"/>
<feature type="transmembrane region" description="Helical" evidence="12">
    <location>
        <begin position="53"/>
        <end position="73"/>
    </location>
</feature>
<dbReference type="EMBL" id="CP129682">
    <property type="protein sequence ID" value="XDS49620.1"/>
    <property type="molecule type" value="Genomic_DNA"/>
</dbReference>
<evidence type="ECO:0000256" key="4">
    <source>
        <dbReference type="ARBA" id="ARBA00022519"/>
    </source>
</evidence>
<dbReference type="Pfam" id="PF12911">
    <property type="entry name" value="OppC_N"/>
    <property type="match status" value="1"/>
</dbReference>
<evidence type="ECO:0000313" key="15">
    <source>
        <dbReference type="EMBL" id="XDS49620.1"/>
    </source>
</evidence>
<comment type="subcellular location">
    <subcellularLocation>
        <location evidence="1">Cell inner membrane</location>
        <topology evidence="1">Multi-pass membrane protein</topology>
    </subcellularLocation>
    <subcellularLocation>
        <location evidence="12">Cell membrane</location>
        <topology evidence="12">Multi-pass membrane protein</topology>
    </subcellularLocation>
</comment>
<evidence type="ECO:0000313" key="14">
    <source>
        <dbReference type="EMBL" id="XDS47531.1"/>
    </source>
</evidence>
<evidence type="ECO:0000256" key="6">
    <source>
        <dbReference type="ARBA" id="ARBA00022856"/>
    </source>
</evidence>
<feature type="domain" description="ABC transmembrane type-1" evidence="13">
    <location>
        <begin position="113"/>
        <end position="304"/>
    </location>
</feature>
<keyword evidence="3" id="KW-1003">Cell membrane</keyword>
<dbReference type="PANTHER" id="PTHR43386:SF2">
    <property type="entry name" value="OLIGOPEPTIDE TRANSPORT SYSTEM PERMEASE PROTEIN OPPC"/>
    <property type="match status" value="1"/>
</dbReference>
<dbReference type="KEGG" id="bfk:QN062_01085"/>
<keyword evidence="5 12" id="KW-0812">Transmembrane</keyword>
<dbReference type="PANTHER" id="PTHR43386">
    <property type="entry name" value="OLIGOPEPTIDE TRANSPORT SYSTEM PERMEASE PROTEIN APPC"/>
    <property type="match status" value="1"/>
</dbReference>
<dbReference type="PROSITE" id="PS50928">
    <property type="entry name" value="ABC_TM1"/>
    <property type="match status" value="1"/>
</dbReference>
<evidence type="ECO:0000256" key="11">
    <source>
        <dbReference type="ARBA" id="ARBA00072251"/>
    </source>
</evidence>
<evidence type="ECO:0000256" key="5">
    <source>
        <dbReference type="ARBA" id="ARBA00022692"/>
    </source>
</evidence>
<comment type="similarity">
    <text evidence="10">Belongs to the binding-protein-dependent transport system permease family. OppBC subfamily.</text>
</comment>
<feature type="transmembrane region" description="Helical" evidence="12">
    <location>
        <begin position="148"/>
        <end position="172"/>
    </location>
</feature>
<evidence type="ECO:0000259" key="13">
    <source>
        <dbReference type="PROSITE" id="PS50928"/>
    </source>
</evidence>
<dbReference type="InterPro" id="IPR025966">
    <property type="entry name" value="OppC_N"/>
</dbReference>
<dbReference type="EMBL" id="CP129675">
    <property type="protein sequence ID" value="XDS47531.1"/>
    <property type="molecule type" value="Genomic_DNA"/>
</dbReference>
<evidence type="ECO:0000313" key="16">
    <source>
        <dbReference type="EMBL" id="XDS50837.1"/>
    </source>
</evidence>
<keyword evidence="2 12" id="KW-0813">Transport</keyword>
<evidence type="ECO:0000256" key="7">
    <source>
        <dbReference type="ARBA" id="ARBA00022927"/>
    </source>
</evidence>
<dbReference type="SUPFAM" id="SSF161098">
    <property type="entry name" value="MetI-like"/>
    <property type="match status" value="1"/>
</dbReference>
<sequence>MSDSTATNTAATVQAAQDNLNTPPVQGDETSGNVKHIGYLGLIVRRFMRQKSAIVGVVILLLLIVLALFGSHLSKWSFDDPDFTALSAGPSASHWLGTDPGGSDLFALLVHGLGKSLMIGIITSVATTFIAAIIGTAISFFQGWFERVGMWVLDMLLVIPTFLLIAIIVRAANATAGWIWLIVGLTMFGWVGYARILRTLTLSLRERDYVKAARFMGVSSFKIILRHLIPNLGSVLIINTVLGVVGAVNSETALSYLGLGIKAPDVSLGSILQTGASTTMTAPWLLIFPSIALILLTFSMQLIGDGLRDAMDPNSRASGEA</sequence>
<dbReference type="AlphaFoldDB" id="A0AB39UFA6"/>
<dbReference type="GO" id="GO:0055085">
    <property type="term" value="P:transmembrane transport"/>
    <property type="evidence" value="ECO:0007669"/>
    <property type="project" value="InterPro"/>
</dbReference>
<evidence type="ECO:0000256" key="10">
    <source>
        <dbReference type="ARBA" id="ARBA00024202"/>
    </source>
</evidence>
<evidence type="ECO:0000256" key="2">
    <source>
        <dbReference type="ARBA" id="ARBA00022448"/>
    </source>
</evidence>
<dbReference type="Gene3D" id="1.10.3720.10">
    <property type="entry name" value="MetI-like"/>
    <property type="match status" value="1"/>
</dbReference>
<evidence type="ECO:0000256" key="3">
    <source>
        <dbReference type="ARBA" id="ARBA00022475"/>
    </source>
</evidence>
<keyword evidence="6" id="KW-0571">Peptide transport</keyword>
<organism evidence="14">
    <name type="scientific">Bifidobacterium fermentum</name>
    <dbReference type="NCBI Taxonomy" id="3059035"/>
    <lineage>
        <taxon>Bacteria</taxon>
        <taxon>Bacillati</taxon>
        <taxon>Actinomycetota</taxon>
        <taxon>Actinomycetes</taxon>
        <taxon>Bifidobacteriales</taxon>
        <taxon>Bifidobacteriaceae</taxon>
        <taxon>Bifidobacterium</taxon>
    </lineage>
</organism>
<dbReference type="CDD" id="cd06261">
    <property type="entry name" value="TM_PBP2"/>
    <property type="match status" value="1"/>
</dbReference>
<protein>
    <recommendedName>
        <fullName evidence="11">Oligopeptide transport system permease protein OppC</fullName>
    </recommendedName>
</protein>
<dbReference type="GO" id="GO:0015031">
    <property type="term" value="P:protein transport"/>
    <property type="evidence" value="ECO:0007669"/>
    <property type="project" value="UniProtKB-KW"/>
</dbReference>